<evidence type="ECO:0000256" key="1">
    <source>
        <dbReference type="ARBA" id="ARBA00004496"/>
    </source>
</evidence>
<evidence type="ECO:0000256" key="11">
    <source>
        <dbReference type="HAMAP-Rule" id="MF_00123"/>
    </source>
</evidence>
<gene>
    <name evidence="11" type="primary">argS</name>
    <name evidence="15" type="ordered locus">Desac_0289</name>
</gene>
<dbReference type="InterPro" id="IPR036695">
    <property type="entry name" value="Arg-tRNA-synth_N_sf"/>
</dbReference>
<dbReference type="PANTHER" id="PTHR11956:SF5">
    <property type="entry name" value="ARGININE--TRNA LIGASE, CYTOPLASMIC"/>
    <property type="match status" value="1"/>
</dbReference>
<evidence type="ECO:0000256" key="7">
    <source>
        <dbReference type="ARBA" id="ARBA00022840"/>
    </source>
</evidence>
<dbReference type="STRING" id="880072.Desac_0289"/>
<dbReference type="FunFam" id="1.10.730.10:FF:000008">
    <property type="entry name" value="Arginine--tRNA ligase"/>
    <property type="match status" value="1"/>
</dbReference>
<dbReference type="SMART" id="SM01016">
    <property type="entry name" value="Arg_tRNA_synt_N"/>
    <property type="match status" value="1"/>
</dbReference>
<dbReference type="GO" id="GO:0006420">
    <property type="term" value="P:arginyl-tRNA aminoacylation"/>
    <property type="evidence" value="ECO:0007669"/>
    <property type="project" value="UniProtKB-UniRule"/>
</dbReference>
<dbReference type="FunFam" id="3.40.50.620:FF:000062">
    <property type="entry name" value="Arginine--tRNA ligase"/>
    <property type="match status" value="1"/>
</dbReference>
<dbReference type="AlphaFoldDB" id="F2NEJ0"/>
<sequence>MSMKKRVAALIMQALETLKSQALLDILETPSFQVDVPKLAEHGDFATNAALLLAKSVRRAPRRVAELIRDNLNPPPGMLARVEIAGPGFINFFLEGTYWLQVLDDIASAGGTYGQSTMGAGKSVQVEFVSANPTGPLHVGHGRGAALGDALANILSATGHRVEREYYINDIGLQMQTLGLSLLLRVKELQGEPVSFPENCYQGDYIKVLARQYLEQHGPISLEEPDAAALEAGGRYAGEAILAGIRQDLADFGVHFDHWFSETRLFQDHDLDHAFAALQERGYLYEADGALWFKATAFGDEKDRVVRRQNGATTYFASDIGYHWQKFQRGFHQVIDIWGADHHGYVPRLKAVVQALGIPAERLTILLVQLVSLLREGEPVAMTTRGGTFVTLREVMDEVGKDAARFIFLSRRADAHLEFDLELAKQQSNENPVYYVQYAHARLASVFRLAQEKGLAGEADQSANLTRLTLPEEITLLKLLATYPEVVEAAAFHLEPHRITYFLTELAGQLHGYYYRHRFISDDADLSRARLRLVRGIKTILAHGLGLLGVEAPENM</sequence>
<evidence type="ECO:0000256" key="6">
    <source>
        <dbReference type="ARBA" id="ARBA00022741"/>
    </source>
</evidence>
<name>F2NEJ0_DESAR</name>
<dbReference type="GO" id="GO:0005524">
    <property type="term" value="F:ATP binding"/>
    <property type="evidence" value="ECO:0007669"/>
    <property type="project" value="UniProtKB-UniRule"/>
</dbReference>
<evidence type="ECO:0000259" key="14">
    <source>
        <dbReference type="SMART" id="SM01016"/>
    </source>
</evidence>
<keyword evidence="4 11" id="KW-0963">Cytoplasm</keyword>
<reference evidence="16" key="2">
    <citation type="submission" date="2011-03" db="EMBL/GenBank/DDBJ databases">
        <title>The complete genome of Desulfobacca acetoxidans DSM 11109.</title>
        <authorList>
            <consortium name="US DOE Joint Genome Institute (JGI-PGF)"/>
            <person name="Lucas S."/>
            <person name="Copeland A."/>
            <person name="Lapidus A."/>
            <person name="Bruce D."/>
            <person name="Goodwin L."/>
            <person name="Pitluck S."/>
            <person name="Peters L."/>
            <person name="Kyrpides N."/>
            <person name="Mavromatis K."/>
            <person name="Ivanova N."/>
            <person name="Ovchinnikova G."/>
            <person name="Teshima H."/>
            <person name="Detter J.C."/>
            <person name="Han C."/>
            <person name="Land M."/>
            <person name="Hauser L."/>
            <person name="Markowitz V."/>
            <person name="Cheng J.-F."/>
            <person name="Hugenholtz P."/>
            <person name="Woyke T."/>
            <person name="Wu D."/>
            <person name="Spring S."/>
            <person name="Schueler E."/>
            <person name="Brambilla E."/>
            <person name="Klenk H.-P."/>
            <person name="Eisen J.A."/>
        </authorList>
    </citation>
    <scope>NUCLEOTIDE SEQUENCE [LARGE SCALE GENOMIC DNA]</scope>
    <source>
        <strain evidence="16">ATCC 700848 / DSM 11109 / ASRB2</strain>
    </source>
</reference>
<comment type="subcellular location">
    <subcellularLocation>
        <location evidence="1 11">Cytoplasm</location>
    </subcellularLocation>
</comment>
<evidence type="ECO:0000256" key="12">
    <source>
        <dbReference type="RuleBase" id="RU363038"/>
    </source>
</evidence>
<dbReference type="SUPFAM" id="SSF55190">
    <property type="entry name" value="Arginyl-tRNA synthetase (ArgRS), N-terminal 'additional' domain"/>
    <property type="match status" value="1"/>
</dbReference>
<evidence type="ECO:0000256" key="2">
    <source>
        <dbReference type="ARBA" id="ARBA00005594"/>
    </source>
</evidence>
<dbReference type="Pfam" id="PF00750">
    <property type="entry name" value="tRNA-synt_1d"/>
    <property type="match status" value="1"/>
</dbReference>
<dbReference type="EMBL" id="CP002629">
    <property type="protein sequence ID" value="AEB08180.1"/>
    <property type="molecule type" value="Genomic_DNA"/>
</dbReference>
<dbReference type="Gene3D" id="3.30.1360.70">
    <property type="entry name" value="Arginyl tRNA synthetase N-terminal domain"/>
    <property type="match status" value="1"/>
</dbReference>
<dbReference type="HOGENOM" id="CLU_006406_0_1_7"/>
<dbReference type="eggNOG" id="COG0018">
    <property type="taxonomic scope" value="Bacteria"/>
</dbReference>
<evidence type="ECO:0000313" key="16">
    <source>
        <dbReference type="Proteomes" id="UP000000483"/>
    </source>
</evidence>
<evidence type="ECO:0000259" key="13">
    <source>
        <dbReference type="SMART" id="SM00836"/>
    </source>
</evidence>
<dbReference type="Pfam" id="PF03485">
    <property type="entry name" value="Arg_tRNA_synt_N"/>
    <property type="match status" value="1"/>
</dbReference>
<proteinExistence type="inferred from homology"/>
<dbReference type="InterPro" id="IPR001412">
    <property type="entry name" value="aa-tRNA-synth_I_CS"/>
</dbReference>
<dbReference type="FunFam" id="3.30.1360.70:FF:000003">
    <property type="entry name" value="Arginine--tRNA ligase"/>
    <property type="match status" value="1"/>
</dbReference>
<dbReference type="InterPro" id="IPR035684">
    <property type="entry name" value="ArgRS_core"/>
</dbReference>
<evidence type="ECO:0000256" key="8">
    <source>
        <dbReference type="ARBA" id="ARBA00022917"/>
    </source>
</evidence>
<dbReference type="InterPro" id="IPR014729">
    <property type="entry name" value="Rossmann-like_a/b/a_fold"/>
</dbReference>
<comment type="similarity">
    <text evidence="2 11 12">Belongs to the class-I aminoacyl-tRNA synthetase family.</text>
</comment>
<keyword evidence="6 11" id="KW-0547">Nucleotide-binding</keyword>
<feature type="domain" description="Arginyl tRNA synthetase N-terminal" evidence="14">
    <location>
        <begin position="5"/>
        <end position="94"/>
    </location>
</feature>
<evidence type="ECO:0000256" key="4">
    <source>
        <dbReference type="ARBA" id="ARBA00022490"/>
    </source>
</evidence>
<dbReference type="InterPro" id="IPR005148">
    <property type="entry name" value="Arg-tRNA-synth_N"/>
</dbReference>
<keyword evidence="16" id="KW-1185">Reference proteome</keyword>
<evidence type="ECO:0000256" key="5">
    <source>
        <dbReference type="ARBA" id="ARBA00022598"/>
    </source>
</evidence>
<keyword evidence="8 11" id="KW-0648">Protein biosynthesis</keyword>
<dbReference type="PROSITE" id="PS00178">
    <property type="entry name" value="AA_TRNA_LIGASE_I"/>
    <property type="match status" value="1"/>
</dbReference>
<keyword evidence="7 11" id="KW-0067">ATP-binding</keyword>
<dbReference type="Gene3D" id="1.10.730.10">
    <property type="entry name" value="Isoleucyl-tRNA Synthetase, Domain 1"/>
    <property type="match status" value="1"/>
</dbReference>
<dbReference type="NCBIfam" id="TIGR00456">
    <property type="entry name" value="argS"/>
    <property type="match status" value="1"/>
</dbReference>
<dbReference type="SUPFAM" id="SSF52374">
    <property type="entry name" value="Nucleotidylyl transferase"/>
    <property type="match status" value="1"/>
</dbReference>
<dbReference type="Proteomes" id="UP000000483">
    <property type="component" value="Chromosome"/>
</dbReference>
<protein>
    <recommendedName>
        <fullName evidence="11">Arginine--tRNA ligase</fullName>
        <ecNumber evidence="11">6.1.1.19</ecNumber>
    </recommendedName>
    <alternativeName>
        <fullName evidence="11">Arginyl-tRNA synthetase</fullName>
        <shortName evidence="11">ArgRS</shortName>
    </alternativeName>
</protein>
<dbReference type="KEGG" id="dao:Desac_0289"/>
<dbReference type="EC" id="6.1.1.19" evidence="11"/>
<dbReference type="HAMAP" id="MF_00123">
    <property type="entry name" value="Arg_tRNA_synth"/>
    <property type="match status" value="1"/>
</dbReference>
<dbReference type="SUPFAM" id="SSF47323">
    <property type="entry name" value="Anticodon-binding domain of a subclass of class I aminoacyl-tRNA synthetases"/>
    <property type="match status" value="1"/>
</dbReference>
<evidence type="ECO:0000256" key="9">
    <source>
        <dbReference type="ARBA" id="ARBA00023146"/>
    </source>
</evidence>
<comment type="catalytic activity">
    <reaction evidence="10 11">
        <text>tRNA(Arg) + L-arginine + ATP = L-arginyl-tRNA(Arg) + AMP + diphosphate</text>
        <dbReference type="Rhea" id="RHEA:20301"/>
        <dbReference type="Rhea" id="RHEA-COMP:9658"/>
        <dbReference type="Rhea" id="RHEA-COMP:9673"/>
        <dbReference type="ChEBI" id="CHEBI:30616"/>
        <dbReference type="ChEBI" id="CHEBI:32682"/>
        <dbReference type="ChEBI" id="CHEBI:33019"/>
        <dbReference type="ChEBI" id="CHEBI:78442"/>
        <dbReference type="ChEBI" id="CHEBI:78513"/>
        <dbReference type="ChEBI" id="CHEBI:456215"/>
        <dbReference type="EC" id="6.1.1.19"/>
    </reaction>
</comment>
<organism evidence="15 16">
    <name type="scientific">Desulfobacca acetoxidans (strain ATCC 700848 / DSM 11109 / ASRB2)</name>
    <dbReference type="NCBI Taxonomy" id="880072"/>
    <lineage>
        <taxon>Bacteria</taxon>
        <taxon>Pseudomonadati</taxon>
        <taxon>Thermodesulfobacteriota</taxon>
        <taxon>Desulfobaccia</taxon>
        <taxon>Desulfobaccales</taxon>
        <taxon>Desulfobaccaceae</taxon>
        <taxon>Desulfobacca</taxon>
    </lineage>
</organism>
<dbReference type="SMART" id="SM00836">
    <property type="entry name" value="DALR_1"/>
    <property type="match status" value="1"/>
</dbReference>
<dbReference type="InterPro" id="IPR001278">
    <property type="entry name" value="Arg-tRNA-ligase"/>
</dbReference>
<dbReference type="Gene3D" id="3.40.50.620">
    <property type="entry name" value="HUPs"/>
    <property type="match status" value="1"/>
</dbReference>
<dbReference type="Pfam" id="PF05746">
    <property type="entry name" value="DALR_1"/>
    <property type="match status" value="1"/>
</dbReference>
<dbReference type="PRINTS" id="PR01038">
    <property type="entry name" value="TRNASYNTHARG"/>
</dbReference>
<dbReference type="CDD" id="cd00671">
    <property type="entry name" value="ArgRS_core"/>
    <property type="match status" value="1"/>
</dbReference>
<evidence type="ECO:0000256" key="10">
    <source>
        <dbReference type="ARBA" id="ARBA00049339"/>
    </source>
</evidence>
<feature type="domain" description="DALR anticodon binding" evidence="13">
    <location>
        <begin position="436"/>
        <end position="556"/>
    </location>
</feature>
<evidence type="ECO:0000256" key="3">
    <source>
        <dbReference type="ARBA" id="ARBA00011245"/>
    </source>
</evidence>
<comment type="subunit">
    <text evidence="3 11">Monomer.</text>
</comment>
<reference evidence="15 16" key="1">
    <citation type="journal article" date="2011" name="Stand. Genomic Sci.">
        <title>Complete genome sequence of the acetate-degrading sulfate reducer Desulfobacca acetoxidans type strain (ASRB2).</title>
        <authorList>
            <person name="Goker M."/>
            <person name="Teshima H."/>
            <person name="Lapidus A."/>
            <person name="Nolan M."/>
            <person name="Lucas S."/>
            <person name="Hammon N."/>
            <person name="Deshpande S."/>
            <person name="Cheng J.F."/>
            <person name="Tapia R."/>
            <person name="Han C."/>
            <person name="Goodwin L."/>
            <person name="Pitluck S."/>
            <person name="Huntemann M."/>
            <person name="Liolios K."/>
            <person name="Ivanova N."/>
            <person name="Pagani I."/>
            <person name="Mavromatis K."/>
            <person name="Ovchinikova G."/>
            <person name="Pati A."/>
            <person name="Chen A."/>
            <person name="Palaniappan K."/>
            <person name="Land M."/>
            <person name="Hauser L."/>
            <person name="Brambilla E.M."/>
            <person name="Rohde M."/>
            <person name="Spring S."/>
            <person name="Detter J.C."/>
            <person name="Woyke T."/>
            <person name="Bristow J."/>
            <person name="Eisen J.A."/>
            <person name="Markowitz V."/>
            <person name="Hugenholtz P."/>
            <person name="Kyrpides N.C."/>
            <person name="Klenk H.P."/>
        </authorList>
    </citation>
    <scope>NUCLEOTIDE SEQUENCE [LARGE SCALE GENOMIC DNA]</scope>
    <source>
        <strain evidence="16">ATCC 700848 / DSM 11109 / ASRB2</strain>
    </source>
</reference>
<keyword evidence="5 11" id="KW-0436">Ligase</keyword>
<dbReference type="InterPro" id="IPR008909">
    <property type="entry name" value="DALR_anticod-bd"/>
</dbReference>
<dbReference type="PANTHER" id="PTHR11956">
    <property type="entry name" value="ARGINYL-TRNA SYNTHETASE"/>
    <property type="match status" value="1"/>
</dbReference>
<dbReference type="GO" id="GO:0005737">
    <property type="term" value="C:cytoplasm"/>
    <property type="evidence" value="ECO:0007669"/>
    <property type="project" value="UniProtKB-SubCell"/>
</dbReference>
<feature type="short sequence motif" description="'HIGH' region" evidence="11">
    <location>
        <begin position="131"/>
        <end position="141"/>
    </location>
</feature>
<evidence type="ECO:0000313" key="15">
    <source>
        <dbReference type="EMBL" id="AEB08180.1"/>
    </source>
</evidence>
<dbReference type="GO" id="GO:0004814">
    <property type="term" value="F:arginine-tRNA ligase activity"/>
    <property type="evidence" value="ECO:0007669"/>
    <property type="project" value="UniProtKB-UniRule"/>
</dbReference>
<dbReference type="InterPro" id="IPR009080">
    <property type="entry name" value="tRNAsynth_Ia_anticodon-bd"/>
</dbReference>
<keyword evidence="9 11" id="KW-0030">Aminoacyl-tRNA synthetase</keyword>
<accession>F2NEJ0</accession>